<dbReference type="Gene3D" id="3.40.50.150">
    <property type="entry name" value="Vaccinia Virus protein VP39"/>
    <property type="match status" value="1"/>
</dbReference>
<dbReference type="InterPro" id="IPR029063">
    <property type="entry name" value="SAM-dependent_MTases_sf"/>
</dbReference>
<evidence type="ECO:0000313" key="4">
    <source>
        <dbReference type="EMBL" id="ODQ72378.1"/>
    </source>
</evidence>
<evidence type="ECO:0000259" key="3">
    <source>
        <dbReference type="Pfam" id="PF13649"/>
    </source>
</evidence>
<dbReference type="CDD" id="cd02440">
    <property type="entry name" value="AdoMet_MTases"/>
    <property type="match status" value="1"/>
</dbReference>
<name>A0A1E3Q478_LIPST</name>
<keyword evidence="2" id="KW-0808">Transferase</keyword>
<dbReference type="EMBL" id="KV454295">
    <property type="protein sequence ID" value="ODQ72378.1"/>
    <property type="molecule type" value="Genomic_DNA"/>
</dbReference>
<dbReference type="NCBIfam" id="NF002463">
    <property type="entry name" value="PRK01683.1"/>
    <property type="match status" value="1"/>
</dbReference>
<dbReference type="PANTHER" id="PTHR43861">
    <property type="entry name" value="TRANS-ACONITATE 2-METHYLTRANSFERASE-RELATED"/>
    <property type="match status" value="1"/>
</dbReference>
<dbReference type="Pfam" id="PF13649">
    <property type="entry name" value="Methyltransf_25"/>
    <property type="match status" value="1"/>
</dbReference>
<gene>
    <name evidence="4" type="ORF">LIPSTDRAFT_71918</name>
</gene>
<protein>
    <recommendedName>
        <fullName evidence="3">Methyltransferase domain-containing protein</fullName>
    </recommendedName>
</protein>
<dbReference type="Proteomes" id="UP000094385">
    <property type="component" value="Unassembled WGS sequence"/>
</dbReference>
<dbReference type="SUPFAM" id="SSF53335">
    <property type="entry name" value="S-adenosyl-L-methionine-dependent methyltransferases"/>
    <property type="match status" value="1"/>
</dbReference>
<evidence type="ECO:0000313" key="5">
    <source>
        <dbReference type="Proteomes" id="UP000094385"/>
    </source>
</evidence>
<dbReference type="GO" id="GO:0030798">
    <property type="term" value="F:trans-aconitate 2-methyltransferase activity"/>
    <property type="evidence" value="ECO:0007669"/>
    <property type="project" value="InterPro"/>
</dbReference>
<dbReference type="STRING" id="675824.A0A1E3Q478"/>
<keyword evidence="5" id="KW-1185">Reference proteome</keyword>
<dbReference type="AlphaFoldDB" id="A0A1E3Q478"/>
<dbReference type="InterPro" id="IPR023149">
    <property type="entry name" value="Trans_acon_MeTrfase_C"/>
</dbReference>
<dbReference type="Gene3D" id="1.10.150.290">
    <property type="entry name" value="S-adenosyl-L-methionine-dependent methyltransferases"/>
    <property type="match status" value="1"/>
</dbReference>
<dbReference type="PANTHER" id="PTHR43861:SF1">
    <property type="entry name" value="TRANS-ACONITATE 2-METHYLTRANSFERASE"/>
    <property type="match status" value="1"/>
</dbReference>
<accession>A0A1E3Q478</accession>
<feature type="domain" description="Methyltransferase" evidence="3">
    <location>
        <begin position="40"/>
        <end position="122"/>
    </location>
</feature>
<evidence type="ECO:0000256" key="2">
    <source>
        <dbReference type="ARBA" id="ARBA00022679"/>
    </source>
</evidence>
<keyword evidence="1" id="KW-0489">Methyltransferase</keyword>
<sequence>MASYKSADWNATKYMQFGDERTRPARELLAQISLTSPKRVIDLGCGPGNSTELLAAKYPDSRLTGLDSSPNMLEMARKVLPDVEFALTDLSTYTPNEEVDVFFSNAVFQWIPGEQRIPIIARLLESQPSGSIFAFQVPDNFMEPSHAAMRETAAEGPWAATLAAANPARESVPSPQVLYEALKPLCSHVNIWHTYYYHILENHRAIIDWVSSTGLRPFVESLPEDQKKGFLEDYLKRIEKSYMPLVDGRVMLTYPRLFAVLHRA</sequence>
<dbReference type="GO" id="GO:0032259">
    <property type="term" value="P:methylation"/>
    <property type="evidence" value="ECO:0007669"/>
    <property type="project" value="UniProtKB-KW"/>
</dbReference>
<evidence type="ECO:0000256" key="1">
    <source>
        <dbReference type="ARBA" id="ARBA00022603"/>
    </source>
</evidence>
<dbReference type="InterPro" id="IPR041698">
    <property type="entry name" value="Methyltransf_25"/>
</dbReference>
<reference evidence="4 5" key="1">
    <citation type="journal article" date="2016" name="Proc. Natl. Acad. Sci. U.S.A.">
        <title>Comparative genomics of biotechnologically important yeasts.</title>
        <authorList>
            <person name="Riley R."/>
            <person name="Haridas S."/>
            <person name="Wolfe K.H."/>
            <person name="Lopes M.R."/>
            <person name="Hittinger C.T."/>
            <person name="Goeker M."/>
            <person name="Salamov A.A."/>
            <person name="Wisecaver J.H."/>
            <person name="Long T.M."/>
            <person name="Calvey C.H."/>
            <person name="Aerts A.L."/>
            <person name="Barry K.W."/>
            <person name="Choi C."/>
            <person name="Clum A."/>
            <person name="Coughlan A.Y."/>
            <person name="Deshpande S."/>
            <person name="Douglass A.P."/>
            <person name="Hanson S.J."/>
            <person name="Klenk H.-P."/>
            <person name="LaButti K.M."/>
            <person name="Lapidus A."/>
            <person name="Lindquist E.A."/>
            <person name="Lipzen A.M."/>
            <person name="Meier-Kolthoff J.P."/>
            <person name="Ohm R.A."/>
            <person name="Otillar R.P."/>
            <person name="Pangilinan J.L."/>
            <person name="Peng Y."/>
            <person name="Rokas A."/>
            <person name="Rosa C.A."/>
            <person name="Scheuner C."/>
            <person name="Sibirny A.A."/>
            <person name="Slot J.C."/>
            <person name="Stielow J.B."/>
            <person name="Sun H."/>
            <person name="Kurtzman C.P."/>
            <person name="Blackwell M."/>
            <person name="Grigoriev I.V."/>
            <person name="Jeffries T.W."/>
        </authorList>
    </citation>
    <scope>NUCLEOTIDE SEQUENCE [LARGE SCALE GENOMIC DNA]</scope>
    <source>
        <strain evidence="4 5">NRRL Y-11557</strain>
    </source>
</reference>
<dbReference type="OrthoDB" id="66144at2759"/>
<proteinExistence type="predicted"/>
<organism evidence="4 5">
    <name type="scientific">Lipomyces starkeyi NRRL Y-11557</name>
    <dbReference type="NCBI Taxonomy" id="675824"/>
    <lineage>
        <taxon>Eukaryota</taxon>
        <taxon>Fungi</taxon>
        <taxon>Dikarya</taxon>
        <taxon>Ascomycota</taxon>
        <taxon>Saccharomycotina</taxon>
        <taxon>Lipomycetes</taxon>
        <taxon>Lipomycetales</taxon>
        <taxon>Lipomycetaceae</taxon>
        <taxon>Lipomyces</taxon>
    </lineage>
</organism>